<dbReference type="InterPro" id="IPR010824">
    <property type="entry name" value="DUF1425"/>
</dbReference>
<dbReference type="EMBL" id="QZEI01000029">
    <property type="protein sequence ID" value="RLV59656.1"/>
    <property type="molecule type" value="Genomic_DNA"/>
</dbReference>
<dbReference type="RefSeq" id="WP_121839040.1">
    <property type="nucleotide sequence ID" value="NZ_ML014778.1"/>
</dbReference>
<dbReference type="CDD" id="cd09030">
    <property type="entry name" value="DUF1425"/>
    <property type="match status" value="1"/>
</dbReference>
<evidence type="ECO:0000256" key="1">
    <source>
        <dbReference type="SAM" id="SignalP"/>
    </source>
</evidence>
<gene>
    <name evidence="2" type="ORF">D5018_10910</name>
</gene>
<dbReference type="OrthoDB" id="5616034at2"/>
<evidence type="ECO:0000313" key="3">
    <source>
        <dbReference type="Proteomes" id="UP000281474"/>
    </source>
</evidence>
<keyword evidence="1" id="KW-0732">Signal</keyword>
<feature type="chain" id="PRO_5018006012" evidence="1">
    <location>
        <begin position="22"/>
        <end position="130"/>
    </location>
</feature>
<proteinExistence type="predicted"/>
<comment type="caution">
    <text evidence="2">The sequence shown here is derived from an EMBL/GenBank/DDBJ whole genome shotgun (WGS) entry which is preliminary data.</text>
</comment>
<dbReference type="Gene3D" id="2.60.40.3230">
    <property type="match status" value="1"/>
</dbReference>
<keyword evidence="3" id="KW-1185">Reference proteome</keyword>
<accession>A0A3L8PWC3</accession>
<sequence length="130" mass="14694">MKRLSILLGVAFTCLMLVACASRTAGVKLDSEGSFKIDNKRFARDITLTNNKLRQVGEQLQGAVTIVSDSSRTKNVQYRFMWFDANNFEIESDSETWQPLTIYGKESKQVTSVAPNSTATKFEVYVRQQQ</sequence>
<dbReference type="Pfam" id="PF07233">
    <property type="entry name" value="DUF1425"/>
    <property type="match status" value="1"/>
</dbReference>
<evidence type="ECO:0000313" key="2">
    <source>
        <dbReference type="EMBL" id="RLV59656.1"/>
    </source>
</evidence>
<protein>
    <submittedName>
        <fullName evidence="2">DUF1425 domain-containing protein</fullName>
    </submittedName>
</protein>
<dbReference type="PROSITE" id="PS51257">
    <property type="entry name" value="PROKAR_LIPOPROTEIN"/>
    <property type="match status" value="1"/>
</dbReference>
<dbReference type="AlphaFoldDB" id="A0A3L8PWC3"/>
<organism evidence="2 3">
    <name type="scientific">Parashewanella curva</name>
    <dbReference type="NCBI Taxonomy" id="2338552"/>
    <lineage>
        <taxon>Bacteria</taxon>
        <taxon>Pseudomonadati</taxon>
        <taxon>Pseudomonadota</taxon>
        <taxon>Gammaproteobacteria</taxon>
        <taxon>Alteromonadales</taxon>
        <taxon>Shewanellaceae</taxon>
        <taxon>Parashewanella</taxon>
    </lineage>
</organism>
<feature type="signal peptide" evidence="1">
    <location>
        <begin position="1"/>
        <end position="21"/>
    </location>
</feature>
<dbReference type="InterPro" id="IPR038483">
    <property type="entry name" value="YcfL-like_sf"/>
</dbReference>
<name>A0A3L8PWC3_9GAMM</name>
<dbReference type="Proteomes" id="UP000281474">
    <property type="component" value="Unassembled WGS sequence"/>
</dbReference>
<reference evidence="2 3" key="1">
    <citation type="submission" date="2018-09" db="EMBL/GenBank/DDBJ databases">
        <title>Phylogeny of the Shewanellaceae, and recommendation for two new genera, Pseudoshewanella and Parashewanella.</title>
        <authorList>
            <person name="Wang G."/>
        </authorList>
    </citation>
    <scope>NUCLEOTIDE SEQUENCE [LARGE SCALE GENOMIC DNA]</scope>
    <source>
        <strain evidence="2 3">C51</strain>
    </source>
</reference>